<dbReference type="Proteomes" id="UP000295293">
    <property type="component" value="Unassembled WGS sequence"/>
</dbReference>
<dbReference type="InterPro" id="IPR036761">
    <property type="entry name" value="TTHA0802/YceI-like_sf"/>
</dbReference>
<dbReference type="InterPro" id="IPR007372">
    <property type="entry name" value="Lipid/polyisoprenoid-bd_YceI"/>
</dbReference>
<comment type="caution">
    <text evidence="3">The sequence shown here is derived from an EMBL/GenBank/DDBJ whole genome shotgun (WGS) entry which is preliminary data.</text>
</comment>
<feature type="chain" id="PRO_5020840519" evidence="1">
    <location>
        <begin position="22"/>
        <end position="196"/>
    </location>
</feature>
<organism evidence="3 4">
    <name type="scientific">Tahibacter aquaticus</name>
    <dbReference type="NCBI Taxonomy" id="520092"/>
    <lineage>
        <taxon>Bacteria</taxon>
        <taxon>Pseudomonadati</taxon>
        <taxon>Pseudomonadota</taxon>
        <taxon>Gammaproteobacteria</taxon>
        <taxon>Lysobacterales</taxon>
        <taxon>Rhodanobacteraceae</taxon>
        <taxon>Tahibacter</taxon>
    </lineage>
</organism>
<gene>
    <name evidence="3" type="ORF">DFR29_11452</name>
</gene>
<dbReference type="OrthoDB" id="9811006at2"/>
<dbReference type="Pfam" id="PF04264">
    <property type="entry name" value="YceI"/>
    <property type="match status" value="1"/>
</dbReference>
<dbReference type="SUPFAM" id="SSF101874">
    <property type="entry name" value="YceI-like"/>
    <property type="match status" value="1"/>
</dbReference>
<dbReference type="Gene3D" id="2.40.128.110">
    <property type="entry name" value="Lipid/polyisoprenoid-binding, YceI-like"/>
    <property type="match status" value="1"/>
</dbReference>
<dbReference type="EMBL" id="SNZH01000014">
    <property type="protein sequence ID" value="TDR40000.1"/>
    <property type="molecule type" value="Genomic_DNA"/>
</dbReference>
<protein>
    <submittedName>
        <fullName evidence="3">Polyisoprenoid-binding protein YceI</fullName>
    </submittedName>
</protein>
<evidence type="ECO:0000313" key="4">
    <source>
        <dbReference type="Proteomes" id="UP000295293"/>
    </source>
</evidence>
<name>A0A4R6YQ49_9GAMM</name>
<evidence type="ECO:0000256" key="1">
    <source>
        <dbReference type="SAM" id="SignalP"/>
    </source>
</evidence>
<evidence type="ECO:0000313" key="3">
    <source>
        <dbReference type="EMBL" id="TDR40000.1"/>
    </source>
</evidence>
<dbReference type="AlphaFoldDB" id="A0A4R6YQ49"/>
<feature type="signal peptide" evidence="1">
    <location>
        <begin position="1"/>
        <end position="21"/>
    </location>
</feature>
<feature type="domain" description="Lipid/polyisoprenoid-binding YceI-like" evidence="2">
    <location>
        <begin position="25"/>
        <end position="187"/>
    </location>
</feature>
<evidence type="ECO:0000259" key="2">
    <source>
        <dbReference type="SMART" id="SM00867"/>
    </source>
</evidence>
<proteinExistence type="predicted"/>
<accession>A0A4R6YQ49</accession>
<keyword evidence="4" id="KW-1185">Reference proteome</keyword>
<keyword evidence="1" id="KW-0732">Signal</keyword>
<dbReference type="PANTHER" id="PTHR34406">
    <property type="entry name" value="PROTEIN YCEI"/>
    <property type="match status" value="1"/>
</dbReference>
<reference evidence="3 4" key="1">
    <citation type="submission" date="2019-03" db="EMBL/GenBank/DDBJ databases">
        <title>Genomic Encyclopedia of Type Strains, Phase IV (KMG-IV): sequencing the most valuable type-strain genomes for metagenomic binning, comparative biology and taxonomic classification.</title>
        <authorList>
            <person name="Goeker M."/>
        </authorList>
    </citation>
    <scope>NUCLEOTIDE SEQUENCE [LARGE SCALE GENOMIC DNA]</scope>
    <source>
        <strain evidence="3 4">DSM 21667</strain>
    </source>
</reference>
<dbReference type="RefSeq" id="WP_133820490.1">
    <property type="nucleotide sequence ID" value="NZ_SNZH01000014.1"/>
</dbReference>
<sequence length="196" mass="21724">MCLHPRLFALLAATAVLPAYAAPEKYVIDPDHTYPSLEMPHMGLSVWRGKFNRSSGEIQLDLAAKKGSVRVETEADSIDFGMDAMHEHAVKEDWLNAAKFPKLIYRGELQFSGDKPTSVKGELSLRGIAKPLTLEIKSFACMEHPYFKKPVCGADAVGQLDRADWGMSQYSDNGMGKITIRIQVEAFKDALPEVPK</sequence>
<dbReference type="SMART" id="SM00867">
    <property type="entry name" value="YceI"/>
    <property type="match status" value="1"/>
</dbReference>
<dbReference type="PANTHER" id="PTHR34406:SF2">
    <property type="entry name" value="PERIPLASMIC PROTEIN"/>
    <property type="match status" value="1"/>
</dbReference>